<protein>
    <submittedName>
        <fullName evidence="1">Uncharacterized protein</fullName>
    </submittedName>
</protein>
<sequence>MPEKEPERTPEEIQAEINRSIEIANVTLKAAYPVLPDRRRYTMVYGYPVTADWIMKAARNTGNKSSDFLEAAAHVKHILRVKSGIRTLCFCAPDIDAYPSNSEDWLVTFGTYEHIDIKGRWPPCFAIDRVRRMVKAQGLPIWRRKPPIKVKDDDGRHGVIIDQVNLLEGQVRRMKQSDGLDPDLRRVLDDIVIPAVLEALKKRVLRDLRLTEFSREDEWQLHDVTN</sequence>
<name>S7QHV2_GLOTA</name>
<organism evidence="1 2">
    <name type="scientific">Gloeophyllum trabeum (strain ATCC 11539 / FP-39264 / Madison 617)</name>
    <name type="common">Brown rot fungus</name>
    <dbReference type="NCBI Taxonomy" id="670483"/>
    <lineage>
        <taxon>Eukaryota</taxon>
        <taxon>Fungi</taxon>
        <taxon>Dikarya</taxon>
        <taxon>Basidiomycota</taxon>
        <taxon>Agaricomycotina</taxon>
        <taxon>Agaricomycetes</taxon>
        <taxon>Gloeophyllales</taxon>
        <taxon>Gloeophyllaceae</taxon>
        <taxon>Gloeophyllum</taxon>
    </lineage>
</organism>
<dbReference type="Proteomes" id="UP000030669">
    <property type="component" value="Unassembled WGS sequence"/>
</dbReference>
<reference evidence="1 2" key="1">
    <citation type="journal article" date="2012" name="Science">
        <title>The Paleozoic origin of enzymatic lignin decomposition reconstructed from 31 fungal genomes.</title>
        <authorList>
            <person name="Floudas D."/>
            <person name="Binder M."/>
            <person name="Riley R."/>
            <person name="Barry K."/>
            <person name="Blanchette R.A."/>
            <person name="Henrissat B."/>
            <person name="Martinez A.T."/>
            <person name="Otillar R."/>
            <person name="Spatafora J.W."/>
            <person name="Yadav J.S."/>
            <person name="Aerts A."/>
            <person name="Benoit I."/>
            <person name="Boyd A."/>
            <person name="Carlson A."/>
            <person name="Copeland A."/>
            <person name="Coutinho P.M."/>
            <person name="de Vries R.P."/>
            <person name="Ferreira P."/>
            <person name="Findley K."/>
            <person name="Foster B."/>
            <person name="Gaskell J."/>
            <person name="Glotzer D."/>
            <person name="Gorecki P."/>
            <person name="Heitman J."/>
            <person name="Hesse C."/>
            <person name="Hori C."/>
            <person name="Igarashi K."/>
            <person name="Jurgens J.A."/>
            <person name="Kallen N."/>
            <person name="Kersten P."/>
            <person name="Kohler A."/>
            <person name="Kuees U."/>
            <person name="Kumar T.K.A."/>
            <person name="Kuo A."/>
            <person name="LaButti K."/>
            <person name="Larrondo L.F."/>
            <person name="Lindquist E."/>
            <person name="Ling A."/>
            <person name="Lombard V."/>
            <person name="Lucas S."/>
            <person name="Lundell T."/>
            <person name="Martin R."/>
            <person name="McLaughlin D.J."/>
            <person name="Morgenstern I."/>
            <person name="Morin E."/>
            <person name="Murat C."/>
            <person name="Nagy L.G."/>
            <person name="Nolan M."/>
            <person name="Ohm R.A."/>
            <person name="Patyshakuliyeva A."/>
            <person name="Rokas A."/>
            <person name="Ruiz-Duenas F.J."/>
            <person name="Sabat G."/>
            <person name="Salamov A."/>
            <person name="Samejima M."/>
            <person name="Schmutz J."/>
            <person name="Slot J.C."/>
            <person name="St John F."/>
            <person name="Stenlid J."/>
            <person name="Sun H."/>
            <person name="Sun S."/>
            <person name="Syed K."/>
            <person name="Tsang A."/>
            <person name="Wiebenga A."/>
            <person name="Young D."/>
            <person name="Pisabarro A."/>
            <person name="Eastwood D.C."/>
            <person name="Martin F."/>
            <person name="Cullen D."/>
            <person name="Grigoriev I.V."/>
            <person name="Hibbett D.S."/>
        </authorList>
    </citation>
    <scope>NUCLEOTIDE SEQUENCE [LARGE SCALE GENOMIC DNA]</scope>
    <source>
        <strain evidence="1 2">ATCC 11539</strain>
    </source>
</reference>
<dbReference type="KEGG" id="gtr:GLOTRDRAFT_125140"/>
<dbReference type="OrthoDB" id="2248014at2759"/>
<dbReference type="RefSeq" id="XP_007861966.1">
    <property type="nucleotide sequence ID" value="XM_007863775.1"/>
</dbReference>
<evidence type="ECO:0000313" key="2">
    <source>
        <dbReference type="Proteomes" id="UP000030669"/>
    </source>
</evidence>
<dbReference type="AlphaFoldDB" id="S7QHV2"/>
<accession>S7QHV2</accession>
<proteinExistence type="predicted"/>
<gene>
    <name evidence="1" type="ORF">GLOTRDRAFT_125140</name>
</gene>
<dbReference type="GeneID" id="19301216"/>
<keyword evidence="2" id="KW-1185">Reference proteome</keyword>
<dbReference type="HOGENOM" id="CLU_1224881_0_0_1"/>
<dbReference type="EMBL" id="KB469297">
    <property type="protein sequence ID" value="EPQ58813.1"/>
    <property type="molecule type" value="Genomic_DNA"/>
</dbReference>
<evidence type="ECO:0000313" key="1">
    <source>
        <dbReference type="EMBL" id="EPQ58813.1"/>
    </source>
</evidence>